<dbReference type="AlphaFoldDB" id="A0A318SX17"/>
<sequence length="440" mass="49125">MSSEHHLSSPPRADVTSSAEARAWWQRRFADVRAHTGDLASSLSPEDQCVQSMPDASPVKWHLAHTTWFFETVVLSAAVPDHAPFDRAFSYLFNSYYEALGPRHPRPQRGLITRPAVEEVLAYRAHVDTAVHRMLQDCDDAAWARMLPALELGLHHEQQHQELILTDVLHLLSCNPLLPAYERAAVPALRLATPPAPVRWIERAAGLVEIGHAAAGDHGDDALFAFDNESPRHQVLLHPHALAHRLVSCGDYARFIEDGGYRRPELWLSDGWARVRAQAWQAPTYWLAADDPRLALSGQSSQQTGASAWHVFGLNGVRPMDDDAPVAHLSFYEAAAYAEWAGARLPTEMEWEAAFADTRLQQMTGQVWQWTRSSYDPYPGFRPAPGIAAEYNGKFMVGQVVLRGSSMATPPGHTRPTYRNFFPPAARWQFSGLRLAKDLA</sequence>
<accession>A0A318SX17</accession>
<dbReference type="Proteomes" id="UP000247540">
    <property type="component" value="Unassembled WGS sequence"/>
</dbReference>
<evidence type="ECO:0000313" key="6">
    <source>
        <dbReference type="EMBL" id="PYE76173.1"/>
    </source>
</evidence>
<dbReference type="PANTHER" id="PTHR23150:SF36">
    <property type="entry name" value="HERCYNINE OXYGENASE"/>
    <property type="match status" value="1"/>
</dbReference>
<keyword evidence="1" id="KW-0560">Oxidoreductase</keyword>
<feature type="domain" description="Sulfatase-modifying factor enzyme-like" evidence="4">
    <location>
        <begin position="210"/>
        <end position="354"/>
    </location>
</feature>
<evidence type="ECO:0000256" key="2">
    <source>
        <dbReference type="ARBA" id="ARBA00023004"/>
    </source>
</evidence>
<evidence type="ECO:0000256" key="3">
    <source>
        <dbReference type="ARBA" id="ARBA00037882"/>
    </source>
</evidence>
<dbReference type="InterPro" id="IPR017806">
    <property type="entry name" value="EgtB"/>
</dbReference>
<dbReference type="InterPro" id="IPR042095">
    <property type="entry name" value="SUMF_sf"/>
</dbReference>
<dbReference type="Gene3D" id="3.90.1580.10">
    <property type="entry name" value="paralog of FGE (formylglycine-generating enzyme)"/>
    <property type="match status" value="2"/>
</dbReference>
<dbReference type="Pfam" id="PF12867">
    <property type="entry name" value="DinB_2"/>
    <property type="match status" value="1"/>
</dbReference>
<feature type="domain" description="Sulfatase-modifying factor enzyme-like" evidence="4">
    <location>
        <begin position="360"/>
        <end position="437"/>
    </location>
</feature>
<evidence type="ECO:0000256" key="1">
    <source>
        <dbReference type="ARBA" id="ARBA00023002"/>
    </source>
</evidence>
<protein>
    <submittedName>
        <fullName evidence="6">Ergothioneine biosynthesis protein EgtB</fullName>
    </submittedName>
</protein>
<evidence type="ECO:0000259" key="4">
    <source>
        <dbReference type="Pfam" id="PF03781"/>
    </source>
</evidence>
<organism evidence="6 7">
    <name type="scientific">Xylophilus ampelinus</name>
    <dbReference type="NCBI Taxonomy" id="54067"/>
    <lineage>
        <taxon>Bacteria</taxon>
        <taxon>Pseudomonadati</taxon>
        <taxon>Pseudomonadota</taxon>
        <taxon>Betaproteobacteria</taxon>
        <taxon>Burkholderiales</taxon>
        <taxon>Xylophilus</taxon>
    </lineage>
</organism>
<proteinExistence type="predicted"/>
<reference evidence="6 7" key="1">
    <citation type="submission" date="2018-06" db="EMBL/GenBank/DDBJ databases">
        <title>Genomic Encyclopedia of Type Strains, Phase III (KMG-III): the genomes of soil and plant-associated and newly described type strains.</title>
        <authorList>
            <person name="Whitman W."/>
        </authorList>
    </citation>
    <scope>NUCLEOTIDE SEQUENCE [LARGE SCALE GENOMIC DNA]</scope>
    <source>
        <strain evidence="6 7">CECT 7646</strain>
    </source>
</reference>
<evidence type="ECO:0000259" key="5">
    <source>
        <dbReference type="Pfam" id="PF12867"/>
    </source>
</evidence>
<dbReference type="Pfam" id="PF03781">
    <property type="entry name" value="FGE-sulfatase"/>
    <property type="match status" value="2"/>
</dbReference>
<evidence type="ECO:0000313" key="7">
    <source>
        <dbReference type="Proteomes" id="UP000247540"/>
    </source>
</evidence>
<dbReference type="SUPFAM" id="SSF109854">
    <property type="entry name" value="DinB/YfiT-like putative metalloenzymes"/>
    <property type="match status" value="1"/>
</dbReference>
<dbReference type="EMBL" id="QJTC01000015">
    <property type="protein sequence ID" value="PYE76173.1"/>
    <property type="molecule type" value="Genomic_DNA"/>
</dbReference>
<dbReference type="SUPFAM" id="SSF56436">
    <property type="entry name" value="C-type lectin-like"/>
    <property type="match status" value="1"/>
</dbReference>
<dbReference type="InterPro" id="IPR051043">
    <property type="entry name" value="Sulfatase_Mod_Factor_Kinase"/>
</dbReference>
<dbReference type="GO" id="GO:0052699">
    <property type="term" value="P:ergothioneine biosynthetic process"/>
    <property type="evidence" value="ECO:0007669"/>
    <property type="project" value="InterPro"/>
</dbReference>
<dbReference type="InterPro" id="IPR016187">
    <property type="entry name" value="CTDL_fold"/>
</dbReference>
<gene>
    <name evidence="6" type="ORF">DFQ15_11540</name>
</gene>
<dbReference type="NCBIfam" id="TIGR03440">
    <property type="entry name" value="egtB_TIGR03440"/>
    <property type="match status" value="1"/>
</dbReference>
<dbReference type="InterPro" id="IPR005532">
    <property type="entry name" value="SUMF_dom"/>
</dbReference>
<dbReference type="PANTHER" id="PTHR23150">
    <property type="entry name" value="SULFATASE MODIFYING FACTOR 1, 2"/>
    <property type="match status" value="1"/>
</dbReference>
<dbReference type="InterPro" id="IPR024775">
    <property type="entry name" value="DinB-like"/>
</dbReference>
<keyword evidence="2" id="KW-0408">Iron</keyword>
<comment type="pathway">
    <text evidence="3">Amino-acid biosynthesis; ergothioneine biosynthesis.</text>
</comment>
<keyword evidence="7" id="KW-1185">Reference proteome</keyword>
<feature type="domain" description="DinB-like" evidence="5">
    <location>
        <begin position="29"/>
        <end position="164"/>
    </location>
</feature>
<comment type="caution">
    <text evidence="6">The sequence shown here is derived from an EMBL/GenBank/DDBJ whole genome shotgun (WGS) entry which is preliminary data.</text>
</comment>
<name>A0A318SX17_9BURK</name>
<dbReference type="InterPro" id="IPR034660">
    <property type="entry name" value="DinB/YfiT-like"/>
</dbReference>